<evidence type="ECO:0000313" key="7">
    <source>
        <dbReference type="Proteomes" id="UP000194761"/>
    </source>
</evidence>
<dbReference type="SMART" id="SM00382">
    <property type="entry name" value="AAA"/>
    <property type="match status" value="1"/>
</dbReference>
<protein>
    <submittedName>
        <fullName evidence="6">ABC transporter ATP-binding protein</fullName>
    </submittedName>
</protein>
<keyword evidence="7" id="KW-1185">Reference proteome</keyword>
<dbReference type="PROSITE" id="PS00211">
    <property type="entry name" value="ABC_TRANSPORTER_1"/>
    <property type="match status" value="1"/>
</dbReference>
<dbReference type="GO" id="GO:0055085">
    <property type="term" value="P:transmembrane transport"/>
    <property type="evidence" value="ECO:0007669"/>
    <property type="project" value="UniProtKB-ARBA"/>
</dbReference>
<dbReference type="PROSITE" id="PS50893">
    <property type="entry name" value="ABC_TRANSPORTER_2"/>
    <property type="match status" value="1"/>
</dbReference>
<keyword evidence="4 6" id="KW-0067">ATP-binding</keyword>
<evidence type="ECO:0000256" key="1">
    <source>
        <dbReference type="ARBA" id="ARBA00005417"/>
    </source>
</evidence>
<comment type="caution">
    <text evidence="6">The sequence shown here is derived from an EMBL/GenBank/DDBJ whole genome shotgun (WGS) entry which is preliminary data.</text>
</comment>
<dbReference type="PANTHER" id="PTHR43776:SF7">
    <property type="entry name" value="D,D-DIPEPTIDE TRANSPORT ATP-BINDING PROTEIN DDPF-RELATED"/>
    <property type="match status" value="1"/>
</dbReference>
<dbReference type="InterPro" id="IPR017871">
    <property type="entry name" value="ABC_transporter-like_CS"/>
</dbReference>
<keyword evidence="3" id="KW-0547">Nucleotide-binding</keyword>
<dbReference type="CDD" id="cd03257">
    <property type="entry name" value="ABC_NikE_OppD_transporters"/>
    <property type="match status" value="1"/>
</dbReference>
<evidence type="ECO:0000256" key="3">
    <source>
        <dbReference type="ARBA" id="ARBA00022741"/>
    </source>
</evidence>
<accession>A0A243RD93</accession>
<name>A0A243RD93_9ACTN</name>
<dbReference type="AlphaFoldDB" id="A0A243RD93"/>
<proteinExistence type="inferred from homology"/>
<dbReference type="GO" id="GO:0015833">
    <property type="term" value="P:peptide transport"/>
    <property type="evidence" value="ECO:0007669"/>
    <property type="project" value="InterPro"/>
</dbReference>
<evidence type="ECO:0000313" key="6">
    <source>
        <dbReference type="EMBL" id="OUC92671.1"/>
    </source>
</evidence>
<dbReference type="InterPro" id="IPR050319">
    <property type="entry name" value="ABC_transp_ATP-bind"/>
</dbReference>
<evidence type="ECO:0000259" key="5">
    <source>
        <dbReference type="PROSITE" id="PS50893"/>
    </source>
</evidence>
<dbReference type="GO" id="GO:0016887">
    <property type="term" value="F:ATP hydrolysis activity"/>
    <property type="evidence" value="ECO:0007669"/>
    <property type="project" value="InterPro"/>
</dbReference>
<dbReference type="InterPro" id="IPR013563">
    <property type="entry name" value="Oligopep_ABC_C"/>
</dbReference>
<dbReference type="SUPFAM" id="SSF52540">
    <property type="entry name" value="P-loop containing nucleoside triphosphate hydrolases"/>
    <property type="match status" value="1"/>
</dbReference>
<reference evidence="6 7" key="1">
    <citation type="submission" date="2017-05" db="EMBL/GenBank/DDBJ databases">
        <title>Biotechnological potential of actinobacteria isolated from South African environments.</title>
        <authorList>
            <person name="Le Roes-Hill M."/>
            <person name="Prins A."/>
            <person name="Durrell K.A."/>
        </authorList>
    </citation>
    <scope>NUCLEOTIDE SEQUENCE [LARGE SCALE GENOMIC DNA]</scope>
    <source>
        <strain evidence="6">M26</strain>
    </source>
</reference>
<sequence length="264" mass="28635">MLSVHNLCKAFPGTVAADAVSFELPSGGSLGLVGESGSGKTTVARMLVGLVRPDSGTVTVDGRVRDPRERGRAARLRRAREIQMVFQDPYVSLDPRLTAAECLRAVLRLHSKDRSRVPVLLDQVGLGTREAGARPHQLSGGQRQRLAIARALAVEPSVLVLDEAVAALDVSIQAQILELLAQVRRDSGVALLFVSHDLAVIRHLCEETLVLHRGRVVESGPVAKVLAEPEHPYTRLLLGSVPRPGWDPAEVVRLRREMEASEVF</sequence>
<dbReference type="Proteomes" id="UP000194761">
    <property type="component" value="Unassembled WGS sequence"/>
</dbReference>
<dbReference type="Gene3D" id="3.40.50.300">
    <property type="entry name" value="P-loop containing nucleotide triphosphate hydrolases"/>
    <property type="match status" value="1"/>
</dbReference>
<organism evidence="6 7">
    <name type="scientific">Streptosporangium minutum</name>
    <dbReference type="NCBI Taxonomy" id="569862"/>
    <lineage>
        <taxon>Bacteria</taxon>
        <taxon>Bacillati</taxon>
        <taxon>Actinomycetota</taxon>
        <taxon>Actinomycetes</taxon>
        <taxon>Streptosporangiales</taxon>
        <taxon>Streptosporangiaceae</taxon>
        <taxon>Streptosporangium</taxon>
    </lineage>
</organism>
<evidence type="ECO:0000256" key="2">
    <source>
        <dbReference type="ARBA" id="ARBA00022448"/>
    </source>
</evidence>
<dbReference type="InterPro" id="IPR003593">
    <property type="entry name" value="AAA+_ATPase"/>
</dbReference>
<feature type="domain" description="ABC transporter" evidence="5">
    <location>
        <begin position="2"/>
        <end position="238"/>
    </location>
</feature>
<gene>
    <name evidence="6" type="ORF">CA984_29150</name>
</gene>
<dbReference type="InterPro" id="IPR027417">
    <property type="entry name" value="P-loop_NTPase"/>
</dbReference>
<dbReference type="RefSeq" id="WP_086576727.1">
    <property type="nucleotide sequence ID" value="NZ_NGFP01000165.1"/>
</dbReference>
<dbReference type="EMBL" id="NGFP01000165">
    <property type="protein sequence ID" value="OUC92671.1"/>
    <property type="molecule type" value="Genomic_DNA"/>
</dbReference>
<dbReference type="GO" id="GO:0005524">
    <property type="term" value="F:ATP binding"/>
    <property type="evidence" value="ECO:0007669"/>
    <property type="project" value="UniProtKB-KW"/>
</dbReference>
<evidence type="ECO:0000256" key="4">
    <source>
        <dbReference type="ARBA" id="ARBA00022840"/>
    </source>
</evidence>
<comment type="similarity">
    <text evidence="1">Belongs to the ABC transporter superfamily.</text>
</comment>
<dbReference type="PANTHER" id="PTHR43776">
    <property type="entry name" value="TRANSPORT ATP-BINDING PROTEIN"/>
    <property type="match status" value="1"/>
</dbReference>
<dbReference type="Pfam" id="PF08352">
    <property type="entry name" value="oligo_HPY"/>
    <property type="match status" value="1"/>
</dbReference>
<keyword evidence="2" id="KW-0813">Transport</keyword>
<dbReference type="InterPro" id="IPR003439">
    <property type="entry name" value="ABC_transporter-like_ATP-bd"/>
</dbReference>
<dbReference type="Pfam" id="PF00005">
    <property type="entry name" value="ABC_tran"/>
    <property type="match status" value="1"/>
</dbReference>